<dbReference type="SUPFAM" id="SSF55124">
    <property type="entry name" value="Nitrite/Sulfite reductase N-terminal domain-like"/>
    <property type="match status" value="2"/>
</dbReference>
<feature type="region of interest" description="Disordered" evidence="8">
    <location>
        <begin position="33"/>
        <end position="53"/>
    </location>
</feature>
<dbReference type="InterPro" id="IPR012798">
    <property type="entry name" value="Cbl_synth_CobG-like"/>
</dbReference>
<feature type="domain" description="Nitrite/sulphite reductase 4Fe-4S" evidence="9">
    <location>
        <begin position="190"/>
        <end position="348"/>
    </location>
</feature>
<keyword evidence="4" id="KW-0479">Metal-binding</keyword>
<dbReference type="GO" id="GO:0016491">
    <property type="term" value="F:oxidoreductase activity"/>
    <property type="evidence" value="ECO:0007669"/>
    <property type="project" value="UniProtKB-KW"/>
</dbReference>
<evidence type="ECO:0000313" key="12">
    <source>
        <dbReference type="Proteomes" id="UP000831684"/>
    </source>
</evidence>
<reference evidence="11" key="1">
    <citation type="submission" date="2021-09" db="EMBL/GenBank/DDBJ databases">
        <title>Network and meta-omics reveal the key degrader and cooperation patterns in an efficient 1,4-dioxane-degrading microbial community.</title>
        <authorList>
            <person name="Dai C."/>
        </authorList>
    </citation>
    <scope>NUCLEOTIDE SEQUENCE</scope>
    <source>
        <strain evidence="11">ZM13</strain>
    </source>
</reference>
<dbReference type="SUPFAM" id="SSF56014">
    <property type="entry name" value="Nitrite and sulphite reductase 4Fe-4S domain-like"/>
    <property type="match status" value="2"/>
</dbReference>
<keyword evidence="3" id="KW-0349">Heme</keyword>
<evidence type="ECO:0000256" key="3">
    <source>
        <dbReference type="ARBA" id="ARBA00022617"/>
    </source>
</evidence>
<keyword evidence="6" id="KW-0408">Iron</keyword>
<evidence type="ECO:0000256" key="4">
    <source>
        <dbReference type="ARBA" id="ARBA00022723"/>
    </source>
</evidence>
<dbReference type="PANTHER" id="PTHR32439">
    <property type="entry name" value="FERREDOXIN--NITRITE REDUCTASE, CHLOROPLASTIC"/>
    <property type="match status" value="1"/>
</dbReference>
<dbReference type="InterPro" id="IPR051329">
    <property type="entry name" value="NIR_SIR_4Fe-4S"/>
</dbReference>
<evidence type="ECO:0000256" key="8">
    <source>
        <dbReference type="SAM" id="MobiDB-lite"/>
    </source>
</evidence>
<dbReference type="EMBL" id="CP083239">
    <property type="protein sequence ID" value="UOK71501.1"/>
    <property type="molecule type" value="Genomic_DNA"/>
</dbReference>
<evidence type="ECO:0000313" key="11">
    <source>
        <dbReference type="EMBL" id="UOK71501.1"/>
    </source>
</evidence>
<dbReference type="Proteomes" id="UP000831684">
    <property type="component" value="Chromosome"/>
</dbReference>
<dbReference type="RefSeq" id="WP_244378713.1">
    <property type="nucleotide sequence ID" value="NZ_CP083239.1"/>
</dbReference>
<dbReference type="GO" id="GO:0046872">
    <property type="term" value="F:metal ion binding"/>
    <property type="evidence" value="ECO:0007669"/>
    <property type="project" value="UniProtKB-KW"/>
</dbReference>
<dbReference type="AlphaFoldDB" id="A0A9E6ZTL7"/>
<name>A0A9E6ZTL7_9HYPH</name>
<feature type="domain" description="Nitrite/sulphite reductase 4Fe-4S" evidence="9">
    <location>
        <begin position="452"/>
        <end position="570"/>
    </location>
</feature>
<evidence type="ECO:0000259" key="9">
    <source>
        <dbReference type="Pfam" id="PF01077"/>
    </source>
</evidence>
<dbReference type="NCBIfam" id="TIGR02435">
    <property type="entry name" value="CobG"/>
    <property type="match status" value="1"/>
</dbReference>
<keyword evidence="7" id="KW-0411">Iron-sulfur</keyword>
<dbReference type="InterPro" id="IPR006067">
    <property type="entry name" value="NO2/SO3_Rdtase_4Fe4S_dom"/>
</dbReference>
<feature type="domain" description="Nitrite/Sulfite reductase ferredoxin-like" evidence="10">
    <location>
        <begin position="121"/>
        <end position="178"/>
    </location>
</feature>
<dbReference type="InterPro" id="IPR006066">
    <property type="entry name" value="NO2/SO3_Rdtase_FeS/sirohaem_BS"/>
</dbReference>
<sequence length="597" mass="64108">MSADFTVEQKNYLEGFVSGIAALRTSRGLPPIGGAKGTRATSPASLPAPEGPDAAAHRAMARVEAAGKKLADAERAKREELGLDSYPRMVKAAREGVFPRGDDVLRWRYHGLFFVGPTQQSYMVRLRIPNGILTHWQLAGMADIAEAHAGPYAHVTTRANLQIREVPASDGIAVLEKLVGLGLTCKGTGADNIRNVTGTPTAGIDPQELIDTRPYALEWHHHILNERAMYGLPRKFNVAFDGAGLIAALEDTNDIGFQAVEVREGHGVAPGVWFRLALGGITGHKDFARDTGVIVPLPDATRVADAIVRVFIDRGDRSNRNKARLKYVLDELGFDAFLAEVEAKLGAPLTRAPAGAIVARPDAGRQTHIGVHRQKQAGLNWIGIVLPVGRMNVDQMRGIARIARDLGDGELRLTVWQNLLIPGVKDADVPLAVAALEALGIGISASAVRAGLVACTGSEGCKFAAAPTKRNAEEIAAWCDGRIRVDQPVNIHLTGCHHSCAQHYIGDIGLIGARVPVSDEGDTVDGYNVLVGGGFGPDAAIGREVFAKVKAEDMPPLIERMLGVWMERRASADESFAQFSRRHEVAELAAMFRPEMT</sequence>
<dbReference type="InterPro" id="IPR036136">
    <property type="entry name" value="Nit/Sulf_reduc_fer-like_dom_sf"/>
</dbReference>
<evidence type="ECO:0000256" key="1">
    <source>
        <dbReference type="ARBA" id="ARBA00010429"/>
    </source>
</evidence>
<keyword evidence="2" id="KW-0004">4Fe-4S</keyword>
<dbReference type="Gene3D" id="3.90.480.10">
    <property type="entry name" value="Sulfite Reductase Hemoprotein,Domain 2"/>
    <property type="match status" value="1"/>
</dbReference>
<dbReference type="PANTHER" id="PTHR32439:SF0">
    <property type="entry name" value="FERREDOXIN--NITRITE REDUCTASE, CHLOROPLASTIC"/>
    <property type="match status" value="1"/>
</dbReference>
<dbReference type="InterPro" id="IPR045854">
    <property type="entry name" value="NO2/SO3_Rdtase_4Fe4S_sf"/>
</dbReference>
<accession>A0A9E6ZTL7</accession>
<dbReference type="GO" id="GO:0051539">
    <property type="term" value="F:4 iron, 4 sulfur cluster binding"/>
    <property type="evidence" value="ECO:0007669"/>
    <property type="project" value="UniProtKB-KW"/>
</dbReference>
<dbReference type="InterPro" id="IPR005117">
    <property type="entry name" value="NiRdtase/SiRdtase_haem-b_fer"/>
</dbReference>
<dbReference type="PRINTS" id="PR00397">
    <property type="entry name" value="SIROHAEM"/>
</dbReference>
<dbReference type="KEGG" id="apol:K9D25_01885"/>
<dbReference type="GO" id="GO:0020037">
    <property type="term" value="F:heme binding"/>
    <property type="evidence" value="ECO:0007669"/>
    <property type="project" value="InterPro"/>
</dbReference>
<feature type="domain" description="Nitrite/Sulfite reductase ferredoxin-like" evidence="10">
    <location>
        <begin position="372"/>
        <end position="438"/>
    </location>
</feature>
<evidence type="ECO:0000256" key="2">
    <source>
        <dbReference type="ARBA" id="ARBA00022485"/>
    </source>
</evidence>
<evidence type="ECO:0000256" key="7">
    <source>
        <dbReference type="ARBA" id="ARBA00023014"/>
    </source>
</evidence>
<dbReference type="Pfam" id="PF01077">
    <property type="entry name" value="NIR_SIR"/>
    <property type="match status" value="2"/>
</dbReference>
<evidence type="ECO:0000259" key="10">
    <source>
        <dbReference type="Pfam" id="PF03460"/>
    </source>
</evidence>
<dbReference type="Gene3D" id="3.30.413.10">
    <property type="entry name" value="Sulfite Reductase Hemoprotein, domain 1"/>
    <property type="match status" value="2"/>
</dbReference>
<proteinExistence type="inferred from homology"/>
<organism evidence="11 12">
    <name type="scientific">Ancylobacter polymorphus</name>
    <dbReference type="NCBI Taxonomy" id="223390"/>
    <lineage>
        <taxon>Bacteria</taxon>
        <taxon>Pseudomonadati</taxon>
        <taxon>Pseudomonadota</taxon>
        <taxon>Alphaproteobacteria</taxon>
        <taxon>Hyphomicrobiales</taxon>
        <taxon>Xanthobacteraceae</taxon>
        <taxon>Ancylobacter</taxon>
    </lineage>
</organism>
<dbReference type="NCBIfam" id="NF007126">
    <property type="entry name" value="PRK09567.1"/>
    <property type="match status" value="1"/>
</dbReference>
<dbReference type="Pfam" id="PF03460">
    <property type="entry name" value="NIR_SIR_ferr"/>
    <property type="match status" value="2"/>
</dbReference>
<evidence type="ECO:0000256" key="6">
    <source>
        <dbReference type="ARBA" id="ARBA00023004"/>
    </source>
</evidence>
<comment type="similarity">
    <text evidence="1">Belongs to the nitrite and sulfite reductase 4Fe-4S domain family.</text>
</comment>
<protein>
    <submittedName>
        <fullName evidence="11">NirA family protein</fullName>
    </submittedName>
</protein>
<evidence type="ECO:0000256" key="5">
    <source>
        <dbReference type="ARBA" id="ARBA00023002"/>
    </source>
</evidence>
<keyword evidence="5" id="KW-0560">Oxidoreductase</keyword>
<gene>
    <name evidence="11" type="ORF">K9D25_01885</name>
</gene>
<dbReference type="PROSITE" id="PS00365">
    <property type="entry name" value="NIR_SIR"/>
    <property type="match status" value="1"/>
</dbReference>